<protein>
    <submittedName>
        <fullName evidence="1">Uncharacterized protein</fullName>
    </submittedName>
</protein>
<reference evidence="1" key="1">
    <citation type="journal article" date="2023" name="IMA Fungus">
        <title>Comparative genomic study of the Penicillium genus elucidates a diverse pangenome and 15 lateral gene transfer events.</title>
        <authorList>
            <person name="Petersen C."/>
            <person name="Sorensen T."/>
            <person name="Nielsen M.R."/>
            <person name="Sondergaard T.E."/>
            <person name="Sorensen J.L."/>
            <person name="Fitzpatrick D.A."/>
            <person name="Frisvad J.C."/>
            <person name="Nielsen K.L."/>
        </authorList>
    </citation>
    <scope>NUCLEOTIDE SEQUENCE</scope>
    <source>
        <strain evidence="1">IBT 15450</strain>
    </source>
</reference>
<organism evidence="1 2">
    <name type="scientific">Penicillium canescens</name>
    <dbReference type="NCBI Taxonomy" id="5083"/>
    <lineage>
        <taxon>Eukaryota</taxon>
        <taxon>Fungi</taxon>
        <taxon>Dikarya</taxon>
        <taxon>Ascomycota</taxon>
        <taxon>Pezizomycotina</taxon>
        <taxon>Eurotiomycetes</taxon>
        <taxon>Eurotiomycetidae</taxon>
        <taxon>Eurotiales</taxon>
        <taxon>Aspergillaceae</taxon>
        <taxon>Penicillium</taxon>
    </lineage>
</organism>
<sequence>MIANEFKRNVVLDGLISTATMAEIPTYGACGSRGDGARMGFHSTDCLHWYQYPRDGTEY</sequence>
<dbReference type="EMBL" id="JAQJZL010000016">
    <property type="protein sequence ID" value="KAJ6022529.1"/>
    <property type="molecule type" value="Genomic_DNA"/>
</dbReference>
<reference evidence="1" key="2">
    <citation type="submission" date="2023-01" db="EMBL/GenBank/DDBJ databases">
        <authorList>
            <person name="Petersen C."/>
        </authorList>
    </citation>
    <scope>NUCLEOTIDE SEQUENCE</scope>
    <source>
        <strain evidence="1">IBT 15450</strain>
    </source>
</reference>
<evidence type="ECO:0000313" key="2">
    <source>
        <dbReference type="Proteomes" id="UP001219568"/>
    </source>
</evidence>
<evidence type="ECO:0000313" key="1">
    <source>
        <dbReference type="EMBL" id="KAJ6022529.1"/>
    </source>
</evidence>
<comment type="caution">
    <text evidence="1">The sequence shown here is derived from an EMBL/GenBank/DDBJ whole genome shotgun (WGS) entry which is preliminary data.</text>
</comment>
<gene>
    <name evidence="1" type="ORF">N7460_012924</name>
</gene>
<name>A0AAD6HY12_PENCN</name>
<proteinExistence type="predicted"/>
<dbReference type="AlphaFoldDB" id="A0AAD6HY12"/>
<accession>A0AAD6HY12</accession>
<dbReference type="Proteomes" id="UP001219568">
    <property type="component" value="Unassembled WGS sequence"/>
</dbReference>
<keyword evidence="2" id="KW-1185">Reference proteome</keyword>